<proteinExistence type="predicted"/>
<dbReference type="Proteomes" id="UP000292957">
    <property type="component" value="Unassembled WGS sequence"/>
</dbReference>
<dbReference type="EMBL" id="ML145084">
    <property type="protein sequence ID" value="TBU65753.1"/>
    <property type="molecule type" value="Genomic_DNA"/>
</dbReference>
<dbReference type="GO" id="GO:0032007">
    <property type="term" value="P:negative regulation of TOR signaling"/>
    <property type="evidence" value="ECO:0007669"/>
    <property type="project" value="TreeGrafter"/>
</dbReference>
<evidence type="ECO:0000313" key="5">
    <source>
        <dbReference type="Proteomes" id="UP000292082"/>
    </source>
</evidence>
<evidence type="ECO:0000313" key="3">
    <source>
        <dbReference type="EMBL" id="TBU35906.1"/>
    </source>
</evidence>
<feature type="region of interest" description="Disordered" evidence="2">
    <location>
        <begin position="930"/>
        <end position="955"/>
    </location>
</feature>
<dbReference type="PANTHER" id="PTHR15154:SF2">
    <property type="entry name" value="HAMARTIN"/>
    <property type="match status" value="1"/>
</dbReference>
<feature type="region of interest" description="Disordered" evidence="2">
    <location>
        <begin position="320"/>
        <end position="350"/>
    </location>
</feature>
<protein>
    <recommendedName>
        <fullName evidence="6">Hamartin protein-domain-containing protein</fullName>
    </recommendedName>
</protein>
<evidence type="ECO:0008006" key="6">
    <source>
        <dbReference type="Google" id="ProtNLM"/>
    </source>
</evidence>
<accession>A0A4Q9QD79</accession>
<dbReference type="Proteomes" id="UP000292082">
    <property type="component" value="Unassembled WGS sequence"/>
</dbReference>
<feature type="compositionally biased region" description="Basic and acidic residues" evidence="2">
    <location>
        <begin position="605"/>
        <end position="618"/>
    </location>
</feature>
<feature type="compositionally biased region" description="Polar residues" evidence="2">
    <location>
        <begin position="594"/>
        <end position="604"/>
    </location>
</feature>
<keyword evidence="5" id="KW-1185">Reference proteome</keyword>
<evidence type="ECO:0000313" key="4">
    <source>
        <dbReference type="EMBL" id="TBU65753.1"/>
    </source>
</evidence>
<dbReference type="OrthoDB" id="28737at2759"/>
<dbReference type="AlphaFoldDB" id="A0A4Q9QD79"/>
<dbReference type="EMBL" id="ML143386">
    <property type="protein sequence ID" value="TBU35906.1"/>
    <property type="molecule type" value="Genomic_DNA"/>
</dbReference>
<organism evidence="4 5">
    <name type="scientific">Dichomitus squalens</name>
    <dbReference type="NCBI Taxonomy" id="114155"/>
    <lineage>
        <taxon>Eukaryota</taxon>
        <taxon>Fungi</taxon>
        <taxon>Dikarya</taxon>
        <taxon>Basidiomycota</taxon>
        <taxon>Agaricomycotina</taxon>
        <taxon>Agaricomycetes</taxon>
        <taxon>Polyporales</taxon>
        <taxon>Polyporaceae</taxon>
        <taxon>Dichomitus</taxon>
    </lineage>
</organism>
<feature type="region of interest" description="Disordered" evidence="2">
    <location>
        <begin position="483"/>
        <end position="512"/>
    </location>
</feature>
<name>A0A4Q9QD79_9APHY</name>
<keyword evidence="1" id="KW-0175">Coiled coil</keyword>
<sequence length="955" mass="107462">MSSSPTVADLCTQLRLLLESSPDAISINEILARVDSFVLECSASQEASTLLYQLEVELEAVYDEVLCHALFPRVELFLAFLYHLRPVLPSIAIISTWFDLVLRPTLREPKLPLPAVNYAKELIITALDPGNNFSHSDAEDANSEADKQKERVGDFRRRLVDLYLLDAYNESSGDDVLEWAELDQDQRERKACWKSNLEDILVRIGLERPKDFFTELYHCFILPISRLQLLTLLNAYTSHPHFPAHADVLASHPLMTSLLHSLIFDNSSTVCTIALTILSKLLPVFAVKASGHLKSLLPLLLVVLARILCWKERPPWTPLLPASPETDDTDAEDAAASGDDGLNPREGARPLPIREDLDWTRLELTFDGAPSGAPSVHRYFTFLYYLFPCNTIRFLRFPVKYLNDSGLESVYALDWDAALDEEKVRSKSERLLRGHVLHPLLIWREPQEELEKPDFWSNYDIPQIVGGATMLDVRNAALGLRQQEQQGPQPVGASQPSEQPPSPQYERASRPPSIAEPMSLVAEAEGGVDAAAPLSSSVETVHLGPELHSPDTPAAAAPVRLKVSLSEMVATSVALRSGFDVEIVDAPSEWSTTLFPLQPRTRSPSRNDGESPQPREEGGEPSPGPTPSDKATQGDGTVPAHVAQAISALQREILLLRNDLNLELWTARENVAHIGRLYKDRVLSRNEEAERQGLHNKLKEYKHMVTRLRRELKEEKDQAVTQRLRYTDWNRELQDRIAALRAEKKKWTSEAASMRAAEKEAKDTFAAQGKLLADANQLVFRLETQIKENAHKVDRLHDYETQIDQLIKLQRLWESDVQKLNDSKEYLTAFASKYRKMELRLEAYEKTLGQMDASAAVQRQQILVLESEVKHCKKQLETARRSSVHNAHAALPTELVKARETHERLRRENDELREEVEELNAMVEELKGKVSGRTGLIGSPRVGSPISPRSSPPRP</sequence>
<feature type="coiled-coil region" evidence="1">
    <location>
        <begin position="691"/>
        <end position="757"/>
    </location>
</feature>
<dbReference type="GO" id="GO:0033596">
    <property type="term" value="C:TSC1-TSC2 complex"/>
    <property type="evidence" value="ECO:0007669"/>
    <property type="project" value="TreeGrafter"/>
</dbReference>
<dbReference type="PANTHER" id="PTHR15154">
    <property type="entry name" value="HAMARTIN"/>
    <property type="match status" value="1"/>
</dbReference>
<feature type="coiled-coil region" evidence="1">
    <location>
        <begin position="895"/>
        <end position="929"/>
    </location>
</feature>
<feature type="region of interest" description="Disordered" evidence="2">
    <location>
        <begin position="594"/>
        <end position="638"/>
    </location>
</feature>
<dbReference type="STRING" id="114155.A0A4Q9QD79"/>
<feature type="compositionally biased region" description="Low complexity" evidence="2">
    <location>
        <begin position="937"/>
        <end position="949"/>
    </location>
</feature>
<evidence type="ECO:0000256" key="1">
    <source>
        <dbReference type="SAM" id="Coils"/>
    </source>
</evidence>
<reference evidence="4 5" key="1">
    <citation type="submission" date="2019-01" db="EMBL/GenBank/DDBJ databases">
        <title>Draft genome sequences of three monokaryotic isolates of the white-rot basidiomycete fungus Dichomitus squalens.</title>
        <authorList>
            <consortium name="DOE Joint Genome Institute"/>
            <person name="Lopez S.C."/>
            <person name="Andreopoulos B."/>
            <person name="Pangilinan J."/>
            <person name="Lipzen A."/>
            <person name="Riley R."/>
            <person name="Ahrendt S."/>
            <person name="Ng V."/>
            <person name="Barry K."/>
            <person name="Daum C."/>
            <person name="Grigoriev I.V."/>
            <person name="Hilden K.S."/>
            <person name="Makela M.R."/>
            <person name="de Vries R.P."/>
        </authorList>
    </citation>
    <scope>NUCLEOTIDE SEQUENCE [LARGE SCALE GENOMIC DNA]</scope>
    <source>
        <strain evidence="4 5">CBS 464.89</strain>
        <strain evidence="3">OM18370.1</strain>
    </source>
</reference>
<dbReference type="InterPro" id="IPR007483">
    <property type="entry name" value="Hamartin"/>
</dbReference>
<evidence type="ECO:0000256" key="2">
    <source>
        <dbReference type="SAM" id="MobiDB-lite"/>
    </source>
</evidence>
<gene>
    <name evidence="4" type="ORF">BD310DRAFT_864785</name>
    <name evidence="3" type="ORF">BD311DRAFT_20669</name>
</gene>
<dbReference type="GO" id="GO:0051726">
    <property type="term" value="P:regulation of cell cycle"/>
    <property type="evidence" value="ECO:0007669"/>
    <property type="project" value="TreeGrafter"/>
</dbReference>